<dbReference type="Proteomes" id="UP000095362">
    <property type="component" value="Unassembled WGS sequence"/>
</dbReference>
<sequence>MIRVEKGTCDIKTSEGVPGLMADLAVIVRTLKKTLTEKCDQSEAEAKEVINRAVELGLVTDAELELEALKVVGEFLTMLMNNSSL</sequence>
<dbReference type="EMBL" id="CYZK01000003">
    <property type="protein sequence ID" value="CUN72699.1"/>
    <property type="molecule type" value="Genomic_DNA"/>
</dbReference>
<organism evidence="1 2">
    <name type="scientific">Coprococcus comes</name>
    <dbReference type="NCBI Taxonomy" id="410072"/>
    <lineage>
        <taxon>Bacteria</taxon>
        <taxon>Bacillati</taxon>
        <taxon>Bacillota</taxon>
        <taxon>Clostridia</taxon>
        <taxon>Lachnospirales</taxon>
        <taxon>Lachnospiraceae</taxon>
        <taxon>Coprococcus</taxon>
    </lineage>
</organism>
<reference evidence="1 2" key="1">
    <citation type="submission" date="2015-09" db="EMBL/GenBank/DDBJ databases">
        <authorList>
            <consortium name="Pathogen Informatics"/>
        </authorList>
    </citation>
    <scope>NUCLEOTIDE SEQUENCE [LARGE SCALE GENOMIC DNA]</scope>
    <source>
        <strain evidence="1 2">2789STDY5834866</strain>
    </source>
</reference>
<evidence type="ECO:0000313" key="2">
    <source>
        <dbReference type="Proteomes" id="UP000095362"/>
    </source>
</evidence>
<name>A0A173ZAL2_9FIRM</name>
<protein>
    <submittedName>
        <fullName evidence="1">Uncharacterized protein</fullName>
    </submittedName>
</protein>
<dbReference type="AlphaFoldDB" id="A0A173ZAL2"/>
<evidence type="ECO:0000313" key="1">
    <source>
        <dbReference type="EMBL" id="CUN72699.1"/>
    </source>
</evidence>
<dbReference type="RefSeq" id="WP_055260631.1">
    <property type="nucleotide sequence ID" value="NZ_CYZK01000003.1"/>
</dbReference>
<proteinExistence type="predicted"/>
<gene>
    <name evidence="1" type="ORF">ERS852481_00715</name>
</gene>
<accession>A0A173ZAL2</accession>